<dbReference type="InterPro" id="IPR036638">
    <property type="entry name" value="HLH_DNA-bd_sf"/>
</dbReference>
<evidence type="ECO:0000259" key="9">
    <source>
        <dbReference type="PROSITE" id="PS50888"/>
    </source>
</evidence>
<dbReference type="Gene3D" id="3.30.450.20">
    <property type="entry name" value="PAS domain"/>
    <property type="match status" value="2"/>
</dbReference>
<dbReference type="InterPro" id="IPR000014">
    <property type="entry name" value="PAS"/>
</dbReference>
<keyword evidence="11" id="KW-1185">Reference proteome</keyword>
<proteinExistence type="predicted"/>
<dbReference type="InterPro" id="IPR035965">
    <property type="entry name" value="PAS-like_dom_sf"/>
</dbReference>
<keyword evidence="5" id="KW-0804">Transcription</keyword>
<feature type="region of interest" description="Disordered" evidence="7">
    <location>
        <begin position="11"/>
        <end position="32"/>
    </location>
</feature>
<feature type="region of interest" description="Disordered" evidence="7">
    <location>
        <begin position="76"/>
        <end position="99"/>
    </location>
</feature>
<dbReference type="EMBL" id="OU015566">
    <property type="protein sequence ID" value="CAG5106099.1"/>
    <property type="molecule type" value="Genomic_DNA"/>
</dbReference>
<feature type="domain" description="BHLH" evidence="9">
    <location>
        <begin position="89"/>
        <end position="143"/>
    </location>
</feature>
<dbReference type="PROSITE" id="PS50888">
    <property type="entry name" value="BHLH"/>
    <property type="match status" value="1"/>
</dbReference>
<keyword evidence="4" id="KW-0238">DNA-binding</keyword>
<dbReference type="SUPFAM" id="SSF55785">
    <property type="entry name" value="PYP-like sensor domain (PAS domain)"/>
    <property type="match status" value="2"/>
</dbReference>
<feature type="region of interest" description="Disordered" evidence="7">
    <location>
        <begin position="504"/>
        <end position="551"/>
    </location>
</feature>
<evidence type="ECO:0000256" key="1">
    <source>
        <dbReference type="ARBA" id="ARBA00004123"/>
    </source>
</evidence>
<organism evidence="10 11">
    <name type="scientific">Oikopleura dioica</name>
    <name type="common">Tunicate</name>
    <dbReference type="NCBI Taxonomy" id="34765"/>
    <lineage>
        <taxon>Eukaryota</taxon>
        <taxon>Metazoa</taxon>
        <taxon>Chordata</taxon>
        <taxon>Tunicata</taxon>
        <taxon>Appendicularia</taxon>
        <taxon>Copelata</taxon>
        <taxon>Oikopleuridae</taxon>
        <taxon>Oikopleura</taxon>
    </lineage>
</organism>
<comment type="subcellular location">
    <subcellularLocation>
        <location evidence="1">Nucleus</location>
    </subcellularLocation>
</comment>
<protein>
    <submittedName>
        <fullName evidence="10">Oidioi.mRNA.OKI2018_I69.chr1.g2682.t1.cds</fullName>
    </submittedName>
</protein>
<dbReference type="InterPro" id="IPR050933">
    <property type="entry name" value="Circadian_TF"/>
</dbReference>
<dbReference type="PRINTS" id="PR00785">
    <property type="entry name" value="NCTRNSLOCATR"/>
</dbReference>
<feature type="compositionally biased region" description="Polar residues" evidence="7">
    <location>
        <begin position="529"/>
        <end position="551"/>
    </location>
</feature>
<dbReference type="Pfam" id="PF00989">
    <property type="entry name" value="PAS"/>
    <property type="match status" value="1"/>
</dbReference>
<dbReference type="PROSITE" id="PS50112">
    <property type="entry name" value="PAS"/>
    <property type="match status" value="2"/>
</dbReference>
<evidence type="ECO:0000256" key="3">
    <source>
        <dbReference type="ARBA" id="ARBA00023015"/>
    </source>
</evidence>
<evidence type="ECO:0000256" key="4">
    <source>
        <dbReference type="ARBA" id="ARBA00023125"/>
    </source>
</evidence>
<keyword evidence="6" id="KW-0539">Nucleus</keyword>
<accession>A0ABN7SVR0</accession>
<name>A0ABN7SVR0_OIKDI</name>
<evidence type="ECO:0000313" key="11">
    <source>
        <dbReference type="Proteomes" id="UP001158576"/>
    </source>
</evidence>
<gene>
    <name evidence="10" type="ORF">OKIOD_LOCUS11447</name>
</gene>
<dbReference type="Pfam" id="PF14598">
    <property type="entry name" value="PAS_11"/>
    <property type="match status" value="1"/>
</dbReference>
<dbReference type="Proteomes" id="UP001158576">
    <property type="component" value="Chromosome 1"/>
</dbReference>
<evidence type="ECO:0000256" key="6">
    <source>
        <dbReference type="ARBA" id="ARBA00023242"/>
    </source>
</evidence>
<evidence type="ECO:0000256" key="5">
    <source>
        <dbReference type="ARBA" id="ARBA00023163"/>
    </source>
</evidence>
<dbReference type="SMART" id="SM00353">
    <property type="entry name" value="HLH"/>
    <property type="match status" value="1"/>
</dbReference>
<evidence type="ECO:0000259" key="8">
    <source>
        <dbReference type="PROSITE" id="PS50112"/>
    </source>
</evidence>
<dbReference type="SMART" id="SM00091">
    <property type="entry name" value="PAS"/>
    <property type="match status" value="2"/>
</dbReference>
<evidence type="ECO:0000313" key="10">
    <source>
        <dbReference type="EMBL" id="CAG5106099.1"/>
    </source>
</evidence>
<dbReference type="InterPro" id="IPR001067">
    <property type="entry name" value="Nuc_translocat"/>
</dbReference>
<sequence length="616" mass="67698">MLAGFGHESLLGSGSMLPPPVTSSGGHHDLSHSTADEVLGAAMADQLASLHHQLKRPSHTSYGTDSDLDFDLKSRADSVDSSGRPLPKKSRPNHSLIEKRRRDKMKAHIHELAALVPMCAAINTNKLDKFTVLRLALQHIKSLLGSARPAAGAASLYKPSFVSDEELKQLMAYSGDGFVLVAGCDRGRVLFTSNSTTEILSQSPQDMLGRSLFDLLHTDDCDTLKSQLLTAEHGPRERLIDIKTGVSIKTESSPSFLSSAGAKRSFFCRMKKQTSEDDPNSVEFINVQVSGYIRTFPSSQCIPSCLQEQTSQVKVEDGPAPDQAVTAFCGIVRPVAPPKTQQSPTRDQEFVLRLSPSGRVLDCDERIKGLLDLVPQEVVGTSIYDHLHRNDIPRIVECHRAALQSKNKLLTSVFRFRRKDGEFVPFRAKAAAFRNPLTKKVEQLILCAATVEPNDRDVGRRIVRECPSQEALEDFLQSEGATGGQTSSGSPSGVSKLGDLVAQEMHQRESEIKTPPLPRAASPKAAGLFTTNPASNESGYKSSPNPSDPDQLTFSLTNEHVCQENELIRQGVQQLQNKINQFQKRDGLNGIPLLWDQLFLCFQVLKSFYKIMLSFE</sequence>
<feature type="domain" description="PAS" evidence="8">
    <location>
        <begin position="163"/>
        <end position="235"/>
    </location>
</feature>
<dbReference type="Gene3D" id="4.10.280.10">
    <property type="entry name" value="Helix-loop-helix DNA-binding domain"/>
    <property type="match status" value="1"/>
</dbReference>
<evidence type="ECO:0000256" key="2">
    <source>
        <dbReference type="ARBA" id="ARBA00022737"/>
    </source>
</evidence>
<feature type="domain" description="PAS" evidence="8">
    <location>
        <begin position="351"/>
        <end position="406"/>
    </location>
</feature>
<evidence type="ECO:0000256" key="7">
    <source>
        <dbReference type="SAM" id="MobiDB-lite"/>
    </source>
</evidence>
<dbReference type="CDD" id="cd00130">
    <property type="entry name" value="PAS"/>
    <property type="match status" value="2"/>
</dbReference>
<dbReference type="InterPro" id="IPR013767">
    <property type="entry name" value="PAS_fold"/>
</dbReference>
<keyword evidence="3" id="KW-0805">Transcription regulation</keyword>
<reference evidence="10 11" key="1">
    <citation type="submission" date="2021-04" db="EMBL/GenBank/DDBJ databases">
        <authorList>
            <person name="Bliznina A."/>
        </authorList>
    </citation>
    <scope>NUCLEOTIDE SEQUENCE [LARGE SCALE GENOMIC DNA]</scope>
</reference>
<dbReference type="PANTHER" id="PTHR23042">
    <property type="entry name" value="CIRCADIAN PROTEIN CLOCK/ARNT/BMAL/PAS"/>
    <property type="match status" value="1"/>
</dbReference>
<dbReference type="SUPFAM" id="SSF47459">
    <property type="entry name" value="HLH, helix-loop-helix DNA-binding domain"/>
    <property type="match status" value="1"/>
</dbReference>
<keyword evidence="2" id="KW-0677">Repeat</keyword>
<dbReference type="Pfam" id="PF00010">
    <property type="entry name" value="HLH"/>
    <property type="match status" value="1"/>
</dbReference>
<dbReference type="InterPro" id="IPR011598">
    <property type="entry name" value="bHLH_dom"/>
</dbReference>